<dbReference type="Proteomes" id="UP001341840">
    <property type="component" value="Unassembled WGS sequence"/>
</dbReference>
<dbReference type="EMBL" id="JASCZI010001836">
    <property type="protein sequence ID" value="MED6115529.1"/>
    <property type="molecule type" value="Genomic_DNA"/>
</dbReference>
<name>A0ABU6QV24_9FABA</name>
<organism evidence="1 2">
    <name type="scientific">Stylosanthes scabra</name>
    <dbReference type="NCBI Taxonomy" id="79078"/>
    <lineage>
        <taxon>Eukaryota</taxon>
        <taxon>Viridiplantae</taxon>
        <taxon>Streptophyta</taxon>
        <taxon>Embryophyta</taxon>
        <taxon>Tracheophyta</taxon>
        <taxon>Spermatophyta</taxon>
        <taxon>Magnoliopsida</taxon>
        <taxon>eudicotyledons</taxon>
        <taxon>Gunneridae</taxon>
        <taxon>Pentapetalae</taxon>
        <taxon>rosids</taxon>
        <taxon>fabids</taxon>
        <taxon>Fabales</taxon>
        <taxon>Fabaceae</taxon>
        <taxon>Papilionoideae</taxon>
        <taxon>50 kb inversion clade</taxon>
        <taxon>dalbergioids sensu lato</taxon>
        <taxon>Dalbergieae</taxon>
        <taxon>Pterocarpus clade</taxon>
        <taxon>Stylosanthes</taxon>
    </lineage>
</organism>
<evidence type="ECO:0000313" key="1">
    <source>
        <dbReference type="EMBL" id="MED6115529.1"/>
    </source>
</evidence>
<comment type="caution">
    <text evidence="1">The sequence shown here is derived from an EMBL/GenBank/DDBJ whole genome shotgun (WGS) entry which is preliminary data.</text>
</comment>
<gene>
    <name evidence="1" type="ORF">PIB30_091571</name>
</gene>
<reference evidence="1 2" key="1">
    <citation type="journal article" date="2023" name="Plants (Basel)">
        <title>Bridging the Gap: Combining Genomics and Transcriptomics Approaches to Understand Stylosanthes scabra, an Orphan Legume from the Brazilian Caatinga.</title>
        <authorList>
            <person name="Ferreira-Neto J.R.C."/>
            <person name="da Silva M.D."/>
            <person name="Binneck E."/>
            <person name="de Melo N.F."/>
            <person name="da Silva R.H."/>
            <person name="de Melo A.L.T.M."/>
            <person name="Pandolfi V."/>
            <person name="Bustamante F.O."/>
            <person name="Brasileiro-Vidal A.C."/>
            <person name="Benko-Iseppon A.M."/>
        </authorList>
    </citation>
    <scope>NUCLEOTIDE SEQUENCE [LARGE SCALE GENOMIC DNA]</scope>
    <source>
        <tissue evidence="1">Leaves</tissue>
    </source>
</reference>
<sequence>MGAGQRARRGAKAAGGEIGHGSSFHYARLNYSIVKDEELCSPGMRIGIRMYALTLKGKTSPDLLTVFSSSLTPQAWAKRVADRVPRLGVAGIMSRVGLGVRLMPRHWVFSGNLGWGMKGHA</sequence>
<keyword evidence="2" id="KW-1185">Reference proteome</keyword>
<evidence type="ECO:0000313" key="2">
    <source>
        <dbReference type="Proteomes" id="UP001341840"/>
    </source>
</evidence>
<protein>
    <submittedName>
        <fullName evidence="1">Uncharacterized protein</fullName>
    </submittedName>
</protein>
<accession>A0ABU6QV24</accession>
<proteinExistence type="predicted"/>